<dbReference type="Proteomes" id="UP000001522">
    <property type="component" value="Chromosome"/>
</dbReference>
<dbReference type="EMBL" id="FN555004">
    <property type="protein sequence ID" value="CBG39482.1"/>
    <property type="molecule type" value="Genomic_DNA"/>
</dbReference>
<dbReference type="PANTHER" id="PTHR35809:SF1">
    <property type="entry name" value="ARCHAETIDYLSERINE DECARBOXYLASE PROENZYME-RELATED"/>
    <property type="match status" value="1"/>
</dbReference>
<feature type="transmembrane region" description="Helical" evidence="9">
    <location>
        <begin position="15"/>
        <end position="48"/>
    </location>
</feature>
<evidence type="ECO:0000256" key="3">
    <source>
        <dbReference type="ARBA" id="ARBA00023098"/>
    </source>
</evidence>
<dbReference type="PANTHER" id="PTHR35809">
    <property type="entry name" value="ARCHAETIDYLSERINE DECARBOXYLASE PROENZYME-RELATED"/>
    <property type="match status" value="1"/>
</dbReference>
<keyword evidence="2" id="KW-0444">Lipid biosynthesis</keyword>
<keyword evidence="4 9" id="KW-0472">Membrane</keyword>
<keyword evidence="9" id="KW-1133">Transmembrane helix</keyword>
<keyword evidence="5" id="KW-0865">Zymogen</keyword>
<keyword evidence="8" id="KW-0670">Pyruvate</keyword>
<evidence type="ECO:0008006" key="12">
    <source>
        <dbReference type="Google" id="ProtNLM"/>
    </source>
</evidence>
<organism evidence="10 11">
    <name type="scientific">Helicobacter mustelae (strain ATCC 43772 / CCUG 25715 / CIP 103759 / LMG 18044 / NCTC 12198 / R85-136P)</name>
    <name type="common">Campylobacter mustelae</name>
    <dbReference type="NCBI Taxonomy" id="679897"/>
    <lineage>
        <taxon>Bacteria</taxon>
        <taxon>Pseudomonadati</taxon>
        <taxon>Campylobacterota</taxon>
        <taxon>Epsilonproteobacteria</taxon>
        <taxon>Campylobacterales</taxon>
        <taxon>Helicobacteraceae</taxon>
        <taxon>Helicobacter</taxon>
    </lineage>
</organism>
<name>D3UG61_HELM1</name>
<evidence type="ECO:0000256" key="4">
    <source>
        <dbReference type="ARBA" id="ARBA00023136"/>
    </source>
</evidence>
<keyword evidence="7" id="KW-1208">Phospholipid metabolism</keyword>
<gene>
    <name evidence="10" type="ordered locus">HMU02200</name>
</gene>
<accession>D3UG61</accession>
<dbReference type="STRING" id="679897.HMU02200"/>
<proteinExistence type="predicted"/>
<reference evidence="10 11" key="1">
    <citation type="journal article" date="2010" name="BMC Genomics">
        <title>Comparative genomics and proteomics of Helicobacter mustelae, an ulcerogenic and carcinogenic gastric pathogen.</title>
        <authorList>
            <person name="O'Toole P.W."/>
            <person name="Snelling W.J."/>
            <person name="Canchaya C."/>
            <person name="Forde B.M."/>
            <person name="Hardie K.R."/>
            <person name="Josenhans C."/>
            <person name="Graham R.L.J."/>
            <person name="McMullan G."/>
            <person name="Parkhill J."/>
            <person name="Belda E."/>
            <person name="Bentley S.D."/>
        </authorList>
    </citation>
    <scope>NUCLEOTIDE SEQUENCE [LARGE SCALE GENOMIC DNA]</scope>
    <source>
        <strain evidence="11">ATCC 43772 / LMG 18044 / NCTC 12198 / 12198</strain>
    </source>
</reference>
<evidence type="ECO:0000313" key="10">
    <source>
        <dbReference type="EMBL" id="CBG39482.1"/>
    </source>
</evidence>
<keyword evidence="1" id="KW-1003">Cell membrane</keyword>
<evidence type="ECO:0000256" key="1">
    <source>
        <dbReference type="ARBA" id="ARBA00022475"/>
    </source>
</evidence>
<dbReference type="AlphaFoldDB" id="D3UG61"/>
<protein>
    <recommendedName>
        <fullName evidence="12">Phosphatidylserine decarboxylase</fullName>
    </recommendedName>
</protein>
<dbReference type="KEGG" id="hms:HMU02200"/>
<evidence type="ECO:0000313" key="11">
    <source>
        <dbReference type="Proteomes" id="UP000001522"/>
    </source>
</evidence>
<evidence type="ECO:0000256" key="8">
    <source>
        <dbReference type="ARBA" id="ARBA00023317"/>
    </source>
</evidence>
<dbReference type="RefSeq" id="WP_013022577.1">
    <property type="nucleotide sequence ID" value="NC_013949.1"/>
</dbReference>
<keyword evidence="11" id="KW-1185">Reference proteome</keyword>
<sequence>MVRTQFLAKEGFKGLGIGILIFLVAFLLDLRFLLFFLLIFLAMWIFIFRNPERFASERGEGVVLAPSDGKITDIWYQSGLVYISIAIDWVDVGLLRAPYDARNISFKIRHGLRASFVPEATKEKVNQRMYYQSEDFDMIIEPEIFQANFYPLPDALTGDRIGFCKLGRLQVVFKENFLDLRVNIGDVLKGGETLLGYKK</sequence>
<dbReference type="GO" id="GO:0008654">
    <property type="term" value="P:phospholipid biosynthetic process"/>
    <property type="evidence" value="ECO:0007669"/>
    <property type="project" value="UniProtKB-KW"/>
</dbReference>
<keyword evidence="6" id="KW-0594">Phospholipid biosynthesis</keyword>
<dbReference type="InterPro" id="IPR033175">
    <property type="entry name" value="PSD-A"/>
</dbReference>
<evidence type="ECO:0000256" key="5">
    <source>
        <dbReference type="ARBA" id="ARBA00023145"/>
    </source>
</evidence>
<dbReference type="eggNOG" id="COG0688">
    <property type="taxonomic scope" value="Bacteria"/>
</dbReference>
<keyword evidence="9" id="KW-0812">Transmembrane</keyword>
<keyword evidence="3" id="KW-0443">Lipid metabolism</keyword>
<evidence type="ECO:0000256" key="2">
    <source>
        <dbReference type="ARBA" id="ARBA00022516"/>
    </source>
</evidence>
<evidence type="ECO:0000256" key="9">
    <source>
        <dbReference type="SAM" id="Phobius"/>
    </source>
</evidence>
<evidence type="ECO:0000256" key="6">
    <source>
        <dbReference type="ARBA" id="ARBA00023209"/>
    </source>
</evidence>
<dbReference type="HOGENOM" id="CLU_109842_1_0_7"/>
<evidence type="ECO:0000256" key="7">
    <source>
        <dbReference type="ARBA" id="ARBA00023264"/>
    </source>
</evidence>